<dbReference type="Pfam" id="PF06188">
    <property type="entry name" value="HrpE"/>
    <property type="match status" value="1"/>
</dbReference>
<keyword evidence="1" id="KW-0175">Coiled coil</keyword>
<feature type="coiled-coil region" evidence="1">
    <location>
        <begin position="38"/>
        <end position="68"/>
    </location>
</feature>
<keyword evidence="2" id="KW-0969">Cilium</keyword>
<feature type="non-terminal residue" evidence="2">
    <location>
        <position position="1"/>
    </location>
</feature>
<organism evidence="2 3">
    <name type="scientific">Duganella radicis</name>
    <dbReference type="NCBI Taxonomy" id="551988"/>
    <lineage>
        <taxon>Bacteria</taxon>
        <taxon>Pseudomonadati</taxon>
        <taxon>Pseudomonadota</taxon>
        <taxon>Betaproteobacteria</taxon>
        <taxon>Burkholderiales</taxon>
        <taxon>Oxalobacteraceae</taxon>
        <taxon>Telluria group</taxon>
        <taxon>Duganella</taxon>
    </lineage>
</organism>
<keyword evidence="2" id="KW-0966">Cell projection</keyword>
<protein>
    <submittedName>
        <fullName evidence="2">Flagellar biosynthesis/type III secretory pathway protein</fullName>
    </submittedName>
</protein>
<comment type="caution">
    <text evidence="2">The sequence shown here is derived from an EMBL/GenBank/DDBJ whole genome shotgun (WGS) entry which is preliminary data.</text>
</comment>
<keyword evidence="2" id="KW-0282">Flagellum</keyword>
<dbReference type="RefSeq" id="WP_155468414.1">
    <property type="nucleotide sequence ID" value="NZ_WNKY01000093.1"/>
</dbReference>
<dbReference type="Proteomes" id="UP000475582">
    <property type="component" value="Unassembled WGS sequence"/>
</dbReference>
<sequence>GALADDARAEAERLLAGAREQAGRILGEAREQARQLNAAEQQRVVVQAAELLRALEQANEAILERAQEIVAGLAHALYDRLVAQTTPRERIDAALQGVLREAPPKLVDALLRVHPDEVALLPPLDWPVKADAALAPGACRLEASNGQWCANFDLAAQAVKTAFAQGIAAAGAREAAVAAPEAEAGAGAVAA</sequence>
<gene>
    <name evidence="2" type="ORF">GM676_31015</name>
</gene>
<name>A0A6L6PT19_9BURK</name>
<proteinExistence type="predicted"/>
<evidence type="ECO:0000256" key="1">
    <source>
        <dbReference type="SAM" id="Coils"/>
    </source>
</evidence>
<dbReference type="Gene3D" id="1.20.5.2950">
    <property type="match status" value="1"/>
</dbReference>
<dbReference type="EMBL" id="WNKY01000093">
    <property type="protein sequence ID" value="MTV41984.1"/>
    <property type="molecule type" value="Genomic_DNA"/>
</dbReference>
<dbReference type="AlphaFoldDB" id="A0A6L6PT19"/>
<dbReference type="OrthoDB" id="9115048at2"/>
<evidence type="ECO:0000313" key="3">
    <source>
        <dbReference type="Proteomes" id="UP000475582"/>
    </source>
</evidence>
<evidence type="ECO:0000313" key="2">
    <source>
        <dbReference type="EMBL" id="MTV41984.1"/>
    </source>
</evidence>
<accession>A0A6L6PT19</accession>
<dbReference type="InterPro" id="IPR009335">
    <property type="entry name" value="T3SS_HrpE/ATPase_suE"/>
</dbReference>
<reference evidence="2 3" key="1">
    <citation type="submission" date="2019-11" db="EMBL/GenBank/DDBJ databases">
        <title>Type strains purchased from KCTC, JCM and DSMZ.</title>
        <authorList>
            <person name="Lu H."/>
        </authorList>
    </citation>
    <scope>NUCLEOTIDE SEQUENCE [LARGE SCALE GENOMIC DNA]</scope>
    <source>
        <strain evidence="2 3">KCTC 22382</strain>
    </source>
</reference>
<keyword evidence="3" id="KW-1185">Reference proteome</keyword>